<reference evidence="1 3" key="1">
    <citation type="submission" date="2024-02" db="EMBL/GenBank/DDBJ databases">
        <title>Lysobacter Genome Sequencing and Mining.</title>
        <authorList>
            <person name="Bierman J."/>
            <person name="Walker M.C."/>
        </authorList>
    </citation>
    <scope>NUCLEOTIDE SEQUENCE [LARGE SCALE GENOMIC DNA]</scope>
    <source>
        <strain evidence="1 3">PB6250</strain>
    </source>
</reference>
<protein>
    <submittedName>
        <fullName evidence="2">Uncharacterized protein</fullName>
    </submittedName>
</protein>
<evidence type="ECO:0000313" key="2">
    <source>
        <dbReference type="EMBL" id="XCO76385.1"/>
    </source>
</evidence>
<accession>A0AAU8MYT9</accession>
<evidence type="ECO:0000313" key="3">
    <source>
        <dbReference type="Proteomes" id="UP001387215"/>
    </source>
</evidence>
<dbReference type="Proteomes" id="UP001387215">
    <property type="component" value="Unassembled WGS sequence"/>
</dbReference>
<dbReference type="RefSeq" id="WP_064748052.1">
    <property type="nucleotide sequence ID" value="NZ_CP159925.1"/>
</dbReference>
<organism evidence="2">
    <name type="scientific">Lysobacter firmicutimachus</name>
    <dbReference type="NCBI Taxonomy" id="1792846"/>
    <lineage>
        <taxon>Bacteria</taxon>
        <taxon>Pseudomonadati</taxon>
        <taxon>Pseudomonadota</taxon>
        <taxon>Gammaproteobacteria</taxon>
        <taxon>Lysobacterales</taxon>
        <taxon>Lysobacteraceae</taxon>
        <taxon>Lysobacter</taxon>
    </lineage>
</organism>
<proteinExistence type="predicted"/>
<dbReference type="EMBL" id="CP159925">
    <property type="protein sequence ID" value="XCO76385.1"/>
    <property type="molecule type" value="Genomic_DNA"/>
</dbReference>
<name>A0AAU8MYT9_9GAMM</name>
<dbReference type="EMBL" id="JBANDL010000002">
    <property type="protein sequence ID" value="MEI2457414.1"/>
    <property type="molecule type" value="Genomic_DNA"/>
</dbReference>
<sequence>MNVYKNLMFLHGHFVDPRDADDEAVVAEAAVAAPAARTPAKPAPRWWSAFARTPESAQRADGCGDAHGCA</sequence>
<gene>
    <name evidence="2" type="ORF">ABU614_06245</name>
    <name evidence="1" type="ORF">V2J18_22405</name>
</gene>
<dbReference type="AlphaFoldDB" id="A0AAU8MYT9"/>
<reference evidence="2" key="2">
    <citation type="submission" date="2024-06" db="EMBL/GenBank/DDBJ databases">
        <authorList>
            <person name="Li S."/>
        </authorList>
    </citation>
    <scope>NUCLEOTIDE SEQUENCE</scope>
    <source>
        <strain evidence="2">SR10</strain>
    </source>
</reference>
<evidence type="ECO:0000313" key="1">
    <source>
        <dbReference type="EMBL" id="MEI2457414.1"/>
    </source>
</evidence>
<keyword evidence="3" id="KW-1185">Reference proteome</keyword>